<gene>
    <name evidence="1" type="ORF">ECPE_LOCUS5549</name>
</gene>
<protein>
    <submittedName>
        <fullName evidence="3">Reverse transcriptase Ty1/copia-type domain-containing protein</fullName>
    </submittedName>
</protein>
<evidence type="ECO:0000313" key="1">
    <source>
        <dbReference type="EMBL" id="VDP75862.1"/>
    </source>
</evidence>
<dbReference type="WBParaSite" id="ECPE_0000556201-mRNA-1">
    <property type="protein sequence ID" value="ECPE_0000556201-mRNA-1"/>
    <property type="gene ID" value="ECPE_0000556201"/>
</dbReference>
<evidence type="ECO:0000313" key="2">
    <source>
        <dbReference type="Proteomes" id="UP000272942"/>
    </source>
</evidence>
<name>A0A183AF14_9TREM</name>
<keyword evidence="2" id="KW-1185">Reference proteome</keyword>
<dbReference type="EMBL" id="UZAN01042418">
    <property type="protein sequence ID" value="VDP75862.1"/>
    <property type="molecule type" value="Genomic_DNA"/>
</dbReference>
<proteinExistence type="predicted"/>
<sequence length="133" mass="15036">MLDIMKKPKELCCTEEWWYASAHLHATVVQSPKSAQRNEGTLVKRVCRRDVEKWIRDFELIASCNGIKRSAHLVTALGALLYGRARAAYDLNLGSNRAMDYENLKAALVAEFSKEDDLREGNEPVLRCGVQPD</sequence>
<accession>A0A183AF14</accession>
<evidence type="ECO:0000313" key="3">
    <source>
        <dbReference type="WBParaSite" id="ECPE_0000556201-mRNA-1"/>
    </source>
</evidence>
<reference evidence="3" key="1">
    <citation type="submission" date="2016-06" db="UniProtKB">
        <authorList>
            <consortium name="WormBaseParasite"/>
        </authorList>
    </citation>
    <scope>IDENTIFICATION</scope>
</reference>
<organism evidence="3">
    <name type="scientific">Echinostoma caproni</name>
    <dbReference type="NCBI Taxonomy" id="27848"/>
    <lineage>
        <taxon>Eukaryota</taxon>
        <taxon>Metazoa</taxon>
        <taxon>Spiralia</taxon>
        <taxon>Lophotrochozoa</taxon>
        <taxon>Platyhelminthes</taxon>
        <taxon>Trematoda</taxon>
        <taxon>Digenea</taxon>
        <taxon>Plagiorchiida</taxon>
        <taxon>Echinostomata</taxon>
        <taxon>Echinostomatoidea</taxon>
        <taxon>Echinostomatidae</taxon>
        <taxon>Echinostoma</taxon>
    </lineage>
</organism>
<dbReference type="Proteomes" id="UP000272942">
    <property type="component" value="Unassembled WGS sequence"/>
</dbReference>
<reference evidence="1 2" key="2">
    <citation type="submission" date="2018-11" db="EMBL/GenBank/DDBJ databases">
        <authorList>
            <consortium name="Pathogen Informatics"/>
        </authorList>
    </citation>
    <scope>NUCLEOTIDE SEQUENCE [LARGE SCALE GENOMIC DNA]</scope>
    <source>
        <strain evidence="1 2">Egypt</strain>
    </source>
</reference>
<dbReference type="AlphaFoldDB" id="A0A183AF14"/>